<evidence type="ECO:0000313" key="2">
    <source>
        <dbReference type="EMBL" id="KAG0287740.1"/>
    </source>
</evidence>
<sequence>MLLDHVSIINPSTVLALALNLDSVLDKPSHSSMSRSPLNYLAHIQHLNLDDSVFTEEFYCSHNSNPPPSVLEYIQTDEFKEQCRSEGYSPRLLESEDVLLCHYKVFLYREASWWLAHPILEQLESMTIPLSCAHRYLGVVERLGNLQHVQFVMDQDIQYTPECASITNDSDDNSDMGTAHPGSATAKEGKWSGSTAAMIEFVKEHSRLFPVQLRTATCPPEDIWPAMYTICPNEVLLELCSILPPLSRPDFLGDENWMQFVAHPLTTDLRSVVDISRLGEGAFKWAVQEKRIKDGSVASAALLAKEETEHEDKGESLALLQEFGLVPLTSVNIKEDDVPITDEVDDIAYAFSETLQSLTVEMTYGTDEDEDENQQQKPPPIHVGRGWVDLPKLRDIWINKSDRLITHRMLLVHCPNVVSVSLTDESVQYWVQGIETCLPAHLPCLEKLTLEGWPALTFHPDTLHSTPKLTLLESSVGPMVYRPMNL</sequence>
<protein>
    <submittedName>
        <fullName evidence="2">Uncharacterized protein</fullName>
    </submittedName>
</protein>
<dbReference type="Proteomes" id="UP001194696">
    <property type="component" value="Unassembled WGS sequence"/>
</dbReference>
<keyword evidence="3" id="KW-1185">Reference proteome</keyword>
<dbReference type="EMBL" id="JAAAIM010000463">
    <property type="protein sequence ID" value="KAG0287740.1"/>
    <property type="molecule type" value="Genomic_DNA"/>
</dbReference>
<proteinExistence type="predicted"/>
<feature type="region of interest" description="Disordered" evidence="1">
    <location>
        <begin position="169"/>
        <end position="190"/>
    </location>
</feature>
<organism evidence="2 3">
    <name type="scientific">Linnemannia gamsii</name>
    <dbReference type="NCBI Taxonomy" id="64522"/>
    <lineage>
        <taxon>Eukaryota</taxon>
        <taxon>Fungi</taxon>
        <taxon>Fungi incertae sedis</taxon>
        <taxon>Mucoromycota</taxon>
        <taxon>Mortierellomycotina</taxon>
        <taxon>Mortierellomycetes</taxon>
        <taxon>Mortierellales</taxon>
        <taxon>Mortierellaceae</taxon>
        <taxon>Linnemannia</taxon>
    </lineage>
</organism>
<evidence type="ECO:0000256" key="1">
    <source>
        <dbReference type="SAM" id="MobiDB-lite"/>
    </source>
</evidence>
<evidence type="ECO:0000313" key="3">
    <source>
        <dbReference type="Proteomes" id="UP001194696"/>
    </source>
</evidence>
<name>A0ABQ7K0I2_9FUNG</name>
<comment type="caution">
    <text evidence="2">The sequence shown here is derived from an EMBL/GenBank/DDBJ whole genome shotgun (WGS) entry which is preliminary data.</text>
</comment>
<reference evidence="2 3" key="1">
    <citation type="journal article" date="2020" name="Fungal Divers.">
        <title>Resolving the Mortierellaceae phylogeny through synthesis of multi-gene phylogenetics and phylogenomics.</title>
        <authorList>
            <person name="Vandepol N."/>
            <person name="Liber J."/>
            <person name="Desiro A."/>
            <person name="Na H."/>
            <person name="Kennedy M."/>
            <person name="Barry K."/>
            <person name="Grigoriev I.V."/>
            <person name="Miller A.N."/>
            <person name="O'Donnell K."/>
            <person name="Stajich J.E."/>
            <person name="Bonito G."/>
        </authorList>
    </citation>
    <scope>NUCLEOTIDE SEQUENCE [LARGE SCALE GENOMIC DNA]</scope>
    <source>
        <strain evidence="2 3">AD045</strain>
    </source>
</reference>
<gene>
    <name evidence="2" type="ORF">BGZ96_008370</name>
</gene>
<accession>A0ABQ7K0I2</accession>